<dbReference type="InterPro" id="IPR017438">
    <property type="entry name" value="ATP-NAD_kinase_N"/>
</dbReference>
<keyword evidence="2" id="KW-1185">Reference proteome</keyword>
<dbReference type="SMART" id="SM00046">
    <property type="entry name" value="DAGKc"/>
    <property type="match status" value="1"/>
</dbReference>
<accession>A0ABM1VV95</accession>
<evidence type="ECO:0000259" key="1">
    <source>
        <dbReference type="PROSITE" id="PS50146"/>
    </source>
</evidence>
<dbReference type="PROSITE" id="PS50146">
    <property type="entry name" value="DAGK"/>
    <property type="match status" value="1"/>
</dbReference>
<dbReference type="PANTHER" id="PTHR12358:SF111">
    <property type="entry name" value="CERAMIDE KINASE, ISOFORM A"/>
    <property type="match status" value="1"/>
</dbReference>
<dbReference type="SUPFAM" id="SSF111331">
    <property type="entry name" value="NAD kinase/diacylglycerol kinase-like"/>
    <property type="match status" value="1"/>
</dbReference>
<dbReference type="InterPro" id="IPR050187">
    <property type="entry name" value="Lipid_Phosphate_FormReg"/>
</dbReference>
<dbReference type="Pfam" id="PF00781">
    <property type="entry name" value="DAGK_cat"/>
    <property type="match status" value="1"/>
</dbReference>
<gene>
    <name evidence="3" type="primary">LOC101854917</name>
</gene>
<reference evidence="3" key="1">
    <citation type="submission" date="2025-08" db="UniProtKB">
        <authorList>
            <consortium name="RefSeq"/>
        </authorList>
    </citation>
    <scope>IDENTIFICATION</scope>
</reference>
<dbReference type="Gene3D" id="2.60.200.40">
    <property type="match status" value="2"/>
</dbReference>
<protein>
    <submittedName>
        <fullName evidence="3">Ceramide kinase</fullName>
    </submittedName>
</protein>
<dbReference type="GO" id="GO:0016301">
    <property type="term" value="F:kinase activity"/>
    <property type="evidence" value="ECO:0007669"/>
    <property type="project" value="UniProtKB-KW"/>
</dbReference>
<name>A0ABM1VV95_APLCA</name>
<dbReference type="RefSeq" id="XP_035826337.1">
    <property type="nucleotide sequence ID" value="XM_035970444.1"/>
</dbReference>
<feature type="domain" description="DAGKc" evidence="1">
    <location>
        <begin position="100"/>
        <end position="250"/>
    </location>
</feature>
<organism evidence="2 3">
    <name type="scientific">Aplysia californica</name>
    <name type="common">California sea hare</name>
    <dbReference type="NCBI Taxonomy" id="6500"/>
    <lineage>
        <taxon>Eukaryota</taxon>
        <taxon>Metazoa</taxon>
        <taxon>Spiralia</taxon>
        <taxon>Lophotrochozoa</taxon>
        <taxon>Mollusca</taxon>
        <taxon>Gastropoda</taxon>
        <taxon>Heterobranchia</taxon>
        <taxon>Euthyneura</taxon>
        <taxon>Tectipleura</taxon>
        <taxon>Aplysiida</taxon>
        <taxon>Aplysioidea</taxon>
        <taxon>Aplysiidae</taxon>
        <taxon>Aplysia</taxon>
    </lineage>
</organism>
<dbReference type="Proteomes" id="UP000694888">
    <property type="component" value="Unplaced"/>
</dbReference>
<evidence type="ECO:0000313" key="3">
    <source>
        <dbReference type="RefSeq" id="XP_035826337.1"/>
    </source>
</evidence>
<keyword evidence="3" id="KW-0418">Kinase</keyword>
<dbReference type="InterPro" id="IPR001206">
    <property type="entry name" value="Diacylglycerol_kinase_cat_dom"/>
</dbReference>
<sequence>MRGSFTKRGRKCDVTVTKTHLKCTLKNNLGSNVLWSVSLDDILAVQTQSRDNSELNSVVVHYAARGKGHSLTWAKLVLSGDPDLCKELNNSFATTLPERLRPKTFLVVINPNSGSKTAGRIFHKKVAPLLRTCNITFKVYETRGPDDTPNAFQDVDFSELDGVLCVGGDGHYSKVVTALVDKHQESVGADVKDPDAELRPLPFPVGVIPGGSGNYIPFYLHGSRDPLTAAIKVVLGNSTPTNIVAVHQGGKLEGYCGLICGFGLFGDMMYSCERTRWMGNLRYTVMPLKRIFSRRLIDVTVELQPESGSGDWQTISGSVYSVDTGVVDLADRGAKLVPVFGDSAMTVHLASQCPLGHHIKQLSKVQAWDSGAYDFDFVRTERTSRFRISLPNAQTTTSATGETSLEEHFYLNLDGEALLIHKPHFDVRLHTGVVTLFGTQQHK</sequence>
<dbReference type="Gene3D" id="3.40.50.10330">
    <property type="entry name" value="Probable inorganic polyphosphate/atp-NAD kinase, domain 1"/>
    <property type="match status" value="1"/>
</dbReference>
<dbReference type="GeneID" id="101854917"/>
<dbReference type="InterPro" id="IPR016064">
    <property type="entry name" value="NAD/diacylglycerol_kinase_sf"/>
</dbReference>
<dbReference type="PANTHER" id="PTHR12358">
    <property type="entry name" value="SPHINGOSINE KINASE"/>
    <property type="match status" value="1"/>
</dbReference>
<proteinExistence type="predicted"/>
<evidence type="ECO:0000313" key="2">
    <source>
        <dbReference type="Proteomes" id="UP000694888"/>
    </source>
</evidence>
<keyword evidence="3" id="KW-0808">Transferase</keyword>